<dbReference type="PANTHER" id="PTHR11157">
    <property type="entry name" value="FATTY ACID ACYL TRANSFERASE-RELATED"/>
    <property type="match status" value="1"/>
</dbReference>
<comment type="catalytic activity">
    <reaction evidence="10">
        <text>a very-long-chain acyl-CoA + malonyl-CoA + H(+) = a very-long-chain 3-oxoacyl-CoA + CO2 + CoA</text>
        <dbReference type="Rhea" id="RHEA:32727"/>
        <dbReference type="ChEBI" id="CHEBI:15378"/>
        <dbReference type="ChEBI" id="CHEBI:16526"/>
        <dbReference type="ChEBI" id="CHEBI:57287"/>
        <dbReference type="ChEBI" id="CHEBI:57384"/>
        <dbReference type="ChEBI" id="CHEBI:90725"/>
        <dbReference type="ChEBI" id="CHEBI:90736"/>
        <dbReference type="EC" id="2.3.1.199"/>
    </reaction>
</comment>
<feature type="transmembrane region" description="Helical" evidence="10">
    <location>
        <begin position="32"/>
        <end position="56"/>
    </location>
</feature>
<evidence type="ECO:0000256" key="10">
    <source>
        <dbReference type="RuleBase" id="RU361115"/>
    </source>
</evidence>
<keyword evidence="4 10" id="KW-0812">Transmembrane</keyword>
<evidence type="ECO:0000256" key="7">
    <source>
        <dbReference type="ARBA" id="ARBA00023098"/>
    </source>
</evidence>
<proteinExistence type="inferred from homology"/>
<evidence type="ECO:0000256" key="4">
    <source>
        <dbReference type="ARBA" id="ARBA00022692"/>
    </source>
</evidence>
<evidence type="ECO:0000313" key="11">
    <source>
        <dbReference type="EMBL" id="FAA01261.1"/>
    </source>
</evidence>
<feature type="transmembrane region" description="Helical" evidence="10">
    <location>
        <begin position="68"/>
        <end position="88"/>
    </location>
</feature>
<sequence length="279" mass="32545">MAGAEGGALLDRIASYYHEVVYERDDERTRPWFLVASPWPILGLMAVYLLTVTKILPRFMANRKPYSLRGTLIGVNLFQIVANLWIGYEMLSSGWMKHYNILCQDVDYSRNPMAVRMASAVYWFFLIKIFDFSDTIFFVLRKKSNQVTFLHLFHHVTTLWLAWIVVKYAPGGTGTFAQLLNTGVHVMMYSYYLLAAMGSSVRPYLWWKKYLTTVQMIQFIVTWLQNFYGLVSGCGYSHVIVCFFLPIVFADFLLFYNFYYQAYKKGPGADKRVAREKRE</sequence>
<evidence type="ECO:0000256" key="6">
    <source>
        <dbReference type="ARBA" id="ARBA00022989"/>
    </source>
</evidence>
<dbReference type="GO" id="GO:0019367">
    <property type="term" value="P:fatty acid elongation, saturated fatty acid"/>
    <property type="evidence" value="ECO:0007669"/>
    <property type="project" value="TreeGrafter"/>
</dbReference>
<protein>
    <recommendedName>
        <fullName evidence="10">Elongation of very long chain fatty acids protein</fullName>
        <ecNumber evidence="10">2.3.1.199</ecNumber>
    </recommendedName>
    <alternativeName>
        <fullName evidence="10">Very-long-chain 3-oxoacyl-CoA synthase</fullName>
    </alternativeName>
</protein>
<evidence type="ECO:0000256" key="5">
    <source>
        <dbReference type="ARBA" id="ARBA00022832"/>
    </source>
</evidence>
<organism evidence="11">
    <name type="scientific">Ladona fulva</name>
    <name type="common">Scarce chaser dragonfly</name>
    <name type="synonym">Libellula fulva</name>
    <dbReference type="NCBI Taxonomy" id="123851"/>
    <lineage>
        <taxon>Eukaryota</taxon>
        <taxon>Metazoa</taxon>
        <taxon>Ecdysozoa</taxon>
        <taxon>Arthropoda</taxon>
        <taxon>Hexapoda</taxon>
        <taxon>Insecta</taxon>
        <taxon>Pterygota</taxon>
        <taxon>Palaeoptera</taxon>
        <taxon>Odonata</taxon>
        <taxon>Epiprocta</taxon>
        <taxon>Anisoptera</taxon>
        <taxon>Libelluloidea</taxon>
        <taxon>Libellulidae</taxon>
        <taxon>Ladona</taxon>
    </lineage>
</organism>
<keyword evidence="3 10" id="KW-0808">Transferase</keyword>
<dbReference type="GO" id="GO:0042761">
    <property type="term" value="P:very long-chain fatty acid biosynthetic process"/>
    <property type="evidence" value="ECO:0007669"/>
    <property type="project" value="TreeGrafter"/>
</dbReference>
<reference evidence="11" key="1">
    <citation type="journal article" date="2019" name="Elife">
        <title>Molecular basis of wax-based color change and UV reflection in dragonflies.</title>
        <authorList>
            <person name="Futahashi R."/>
            <person name="Yamahama Y."/>
            <person name="Kawaguchi M."/>
            <person name="Mori N."/>
            <person name="Ishii D."/>
            <person name="Okude G."/>
            <person name="Hirai Y."/>
            <person name="Kawahara-Miki R."/>
            <person name="Yoshitake K."/>
            <person name="Yajima S."/>
            <person name="Hariyama T."/>
            <person name="Fukatsu T."/>
        </authorList>
    </citation>
    <scope>NUCLEOTIDE SEQUENCE</scope>
</reference>
<dbReference type="GO" id="GO:0034626">
    <property type="term" value="P:fatty acid elongation, polyunsaturated fatty acid"/>
    <property type="evidence" value="ECO:0007669"/>
    <property type="project" value="TreeGrafter"/>
</dbReference>
<dbReference type="InterPro" id="IPR002076">
    <property type="entry name" value="ELO_fam"/>
</dbReference>
<keyword evidence="6 10" id="KW-1133">Transmembrane helix</keyword>
<accession>A0A4C1RNE5</accession>
<dbReference type="EC" id="2.3.1.199" evidence="10"/>
<keyword evidence="9 10" id="KW-0275">Fatty acid biosynthesis</keyword>
<feature type="transmembrane region" description="Helical" evidence="10">
    <location>
        <begin position="236"/>
        <end position="256"/>
    </location>
</feature>
<feature type="transmembrane region" description="Helical" evidence="10">
    <location>
        <begin position="147"/>
        <end position="166"/>
    </location>
</feature>
<name>A0A4C1RNE5_LADFU</name>
<dbReference type="GO" id="GO:0009922">
    <property type="term" value="F:fatty acid elongase activity"/>
    <property type="evidence" value="ECO:0007669"/>
    <property type="project" value="UniProtKB-EC"/>
</dbReference>
<keyword evidence="2 10" id="KW-0444">Lipid biosynthesis</keyword>
<evidence type="ECO:0000256" key="9">
    <source>
        <dbReference type="ARBA" id="ARBA00023160"/>
    </source>
</evidence>
<dbReference type="GO" id="GO:0034625">
    <property type="term" value="P:fatty acid elongation, monounsaturated fatty acid"/>
    <property type="evidence" value="ECO:0007669"/>
    <property type="project" value="TreeGrafter"/>
</dbReference>
<dbReference type="PANTHER" id="PTHR11157:SF69">
    <property type="entry name" value="ELONGATION OF VERY LONG CHAIN FATTY ACIDS PROTEIN 7"/>
    <property type="match status" value="1"/>
</dbReference>
<feature type="transmembrane region" description="Helical" evidence="10">
    <location>
        <begin position="120"/>
        <end position="140"/>
    </location>
</feature>
<comment type="similarity">
    <text evidence="10">Belongs to the ELO family.</text>
</comment>
<dbReference type="AlphaFoldDB" id="A0A4C1RNE5"/>
<keyword evidence="5 10" id="KW-0276">Fatty acid metabolism</keyword>
<dbReference type="EMBL" id="BR001499">
    <property type="protein sequence ID" value="FAA01261.1"/>
    <property type="molecule type" value="Genomic_DNA"/>
</dbReference>
<gene>
    <name evidence="11" type="primary">ELOVL3</name>
</gene>
<comment type="subcellular location">
    <subcellularLocation>
        <location evidence="1">Membrane</location>
        <topology evidence="1">Multi-pass membrane protein</topology>
    </subcellularLocation>
</comment>
<keyword evidence="8 10" id="KW-0472">Membrane</keyword>
<dbReference type="Pfam" id="PF01151">
    <property type="entry name" value="ELO"/>
    <property type="match status" value="1"/>
</dbReference>
<evidence type="ECO:0000256" key="8">
    <source>
        <dbReference type="ARBA" id="ARBA00023136"/>
    </source>
</evidence>
<evidence type="ECO:0000256" key="2">
    <source>
        <dbReference type="ARBA" id="ARBA00022516"/>
    </source>
</evidence>
<dbReference type="GO" id="GO:0005789">
    <property type="term" value="C:endoplasmic reticulum membrane"/>
    <property type="evidence" value="ECO:0007669"/>
    <property type="project" value="TreeGrafter"/>
</dbReference>
<evidence type="ECO:0000256" key="3">
    <source>
        <dbReference type="ARBA" id="ARBA00022679"/>
    </source>
</evidence>
<dbReference type="GO" id="GO:0030148">
    <property type="term" value="P:sphingolipid biosynthetic process"/>
    <property type="evidence" value="ECO:0007669"/>
    <property type="project" value="TreeGrafter"/>
</dbReference>
<feature type="transmembrane region" description="Helical" evidence="10">
    <location>
        <begin position="178"/>
        <end position="198"/>
    </location>
</feature>
<keyword evidence="7 10" id="KW-0443">Lipid metabolism</keyword>
<evidence type="ECO:0000256" key="1">
    <source>
        <dbReference type="ARBA" id="ARBA00004141"/>
    </source>
</evidence>